<accession>A0A3Q8RLZ1</accession>
<dbReference type="InterPro" id="IPR011990">
    <property type="entry name" value="TPR-like_helical_dom_sf"/>
</dbReference>
<evidence type="ECO:0000313" key="2">
    <source>
        <dbReference type="Proteomes" id="UP000274593"/>
    </source>
</evidence>
<dbReference type="NCBIfam" id="NF047558">
    <property type="entry name" value="TPR_END_plus"/>
    <property type="match status" value="1"/>
</dbReference>
<keyword evidence="2" id="KW-1185">Reference proteome</keyword>
<organism evidence="1 2">
    <name type="scientific">Tenacibaculum singaporense</name>
    <dbReference type="NCBI Taxonomy" id="2358479"/>
    <lineage>
        <taxon>Bacteria</taxon>
        <taxon>Pseudomonadati</taxon>
        <taxon>Bacteroidota</taxon>
        <taxon>Flavobacteriia</taxon>
        <taxon>Flavobacteriales</taxon>
        <taxon>Flavobacteriaceae</taxon>
        <taxon>Tenacibaculum</taxon>
    </lineage>
</organism>
<dbReference type="Gene3D" id="1.25.40.10">
    <property type="entry name" value="Tetratricopeptide repeat domain"/>
    <property type="match status" value="1"/>
</dbReference>
<proteinExistence type="predicted"/>
<dbReference type="Proteomes" id="UP000274593">
    <property type="component" value="Chromosome"/>
</dbReference>
<dbReference type="AlphaFoldDB" id="A0A3Q8RLZ1"/>
<dbReference type="EMBL" id="CP032548">
    <property type="protein sequence ID" value="AZJ34966.1"/>
    <property type="molecule type" value="Genomic_DNA"/>
</dbReference>
<dbReference type="InterPro" id="IPR046732">
    <property type="entry name" value="DUF6624"/>
</dbReference>
<gene>
    <name evidence="1" type="ORF">D6T69_05270</name>
</gene>
<name>A0A3Q8RLZ1_9FLAO</name>
<reference evidence="1 2" key="1">
    <citation type="submission" date="2018-09" db="EMBL/GenBank/DDBJ databases">
        <title>Insights into the microbiota of Asian seabass (Lates calcarifer) with tenacibaculosis symptoms and description of sp. nov. Tenacibaculum singaporense.</title>
        <authorList>
            <person name="Miyake S."/>
            <person name="Soh M."/>
            <person name="Azman M.N."/>
            <person name="Ngoh S.Y."/>
            <person name="Orban L."/>
        </authorList>
    </citation>
    <scope>NUCLEOTIDE SEQUENCE [LARGE SCALE GENOMIC DNA]</scope>
    <source>
        <strain evidence="1 2">DSM 106434</strain>
    </source>
</reference>
<dbReference type="SUPFAM" id="SSF48452">
    <property type="entry name" value="TPR-like"/>
    <property type="match status" value="1"/>
</dbReference>
<evidence type="ECO:0000313" key="1">
    <source>
        <dbReference type="EMBL" id="AZJ34966.1"/>
    </source>
</evidence>
<dbReference type="KEGG" id="tsig:D6T69_05270"/>
<protein>
    <submittedName>
        <fullName evidence="1">Uncharacterized protein</fullName>
    </submittedName>
</protein>
<dbReference type="Pfam" id="PF20329">
    <property type="entry name" value="DUF6624"/>
    <property type="match status" value="1"/>
</dbReference>
<sequence>MIMKKIVVFFIMLSYSLFGQQENKGDRLRSEGRLDEAIKAYKEIYQKNPNNQDNTYNLACAYAIQYKKDSAFHYLNVALNKDNSLWALADNDLYALTSDKRWKMIERQQLEKYQKQNGNVQKPKYVLKLLRLIMKDQALDYQLDMAKQYFMRNGKAPHWYYPIAQMKKEIGNGNFNIMEKLILENGWPTYSSVGKLAADSPLLIINHHQDEAVRIKYLPQIKKACINKEGSCLEYAKIQDRILVNTGKKQLFGMQFRYNDKRKLEPFPIEKPEYVDKRRKEIGLEPLKEYLKRKINYTWSVEQK</sequence>